<keyword evidence="2" id="KW-0802">TPR repeat</keyword>
<feature type="domain" description="J" evidence="3">
    <location>
        <begin position="4"/>
        <end position="80"/>
    </location>
</feature>
<dbReference type="CDD" id="cd06257">
    <property type="entry name" value="DnaJ"/>
    <property type="match status" value="1"/>
</dbReference>
<dbReference type="Pfam" id="PF00226">
    <property type="entry name" value="DnaJ"/>
    <property type="match status" value="1"/>
</dbReference>
<dbReference type="PANTHER" id="PTHR45188">
    <property type="entry name" value="DNAJ PROTEIN P58IPK HOMOLOG"/>
    <property type="match status" value="1"/>
</dbReference>
<dbReference type="PROSITE" id="PS50076">
    <property type="entry name" value="DNAJ_2"/>
    <property type="match status" value="1"/>
</dbReference>
<sequence>MSDNPYKVLNISNNASNDEIKKAYRKIALRSHPDKLNNITDINEKKRKIKEFTDATNAYNQLLNNEHNMENIQIDYNNWEETFDYIMNSQIFKDFINIMIKNNDTSKIVKHVFNLDITYYDYYSKNKKKIRIFLKDCTEPIYVNLDCKKYPKAVINHIDDNDVEHEIIFNLKLVNENSNYYHVTNLNNSIDIIYDMLIDTVEYITGNIREHVFLNKNILIVEIKPFSNKYIFKGLGINNGDFICNFIYIPISKKNWDKISSDDKNNIIQIFNRIK</sequence>
<evidence type="ECO:0000259" key="3">
    <source>
        <dbReference type="PROSITE" id="PS50076"/>
    </source>
</evidence>
<dbReference type="SUPFAM" id="SSF46565">
    <property type="entry name" value="Chaperone J-domain"/>
    <property type="match status" value="1"/>
</dbReference>
<dbReference type="EMBL" id="MN739405">
    <property type="protein sequence ID" value="QHT03089.1"/>
    <property type="molecule type" value="Genomic_DNA"/>
</dbReference>
<reference evidence="4" key="1">
    <citation type="journal article" date="2020" name="Nature">
        <title>Giant virus diversity and host interactions through global metagenomics.</title>
        <authorList>
            <person name="Schulz F."/>
            <person name="Roux S."/>
            <person name="Paez-Espino D."/>
            <person name="Jungbluth S."/>
            <person name="Walsh D.A."/>
            <person name="Denef V.J."/>
            <person name="McMahon K.D."/>
            <person name="Konstantinidis K.T."/>
            <person name="Eloe-Fadrosh E.A."/>
            <person name="Kyrpides N.C."/>
            <person name="Woyke T."/>
        </authorList>
    </citation>
    <scope>NUCLEOTIDE SEQUENCE</scope>
    <source>
        <strain evidence="4">GVMAG-M-3300020727-4</strain>
    </source>
</reference>
<evidence type="ECO:0000256" key="2">
    <source>
        <dbReference type="ARBA" id="ARBA00022803"/>
    </source>
</evidence>
<protein>
    <recommendedName>
        <fullName evidence="3">J domain-containing protein</fullName>
    </recommendedName>
</protein>
<accession>A0A6C0CHC1</accession>
<dbReference type="AlphaFoldDB" id="A0A6C0CHC1"/>
<dbReference type="PRINTS" id="PR00625">
    <property type="entry name" value="JDOMAIN"/>
</dbReference>
<dbReference type="SMART" id="SM00271">
    <property type="entry name" value="DnaJ"/>
    <property type="match status" value="1"/>
</dbReference>
<dbReference type="PANTHER" id="PTHR45188:SF2">
    <property type="entry name" value="DNAJ HOMOLOG SUBFAMILY C MEMBER 7"/>
    <property type="match status" value="1"/>
</dbReference>
<evidence type="ECO:0000256" key="1">
    <source>
        <dbReference type="ARBA" id="ARBA00022737"/>
    </source>
</evidence>
<dbReference type="InterPro" id="IPR001623">
    <property type="entry name" value="DnaJ_domain"/>
</dbReference>
<name>A0A6C0CHC1_9ZZZZ</name>
<evidence type="ECO:0000313" key="4">
    <source>
        <dbReference type="EMBL" id="QHT03089.1"/>
    </source>
</evidence>
<proteinExistence type="predicted"/>
<dbReference type="InterPro" id="IPR036869">
    <property type="entry name" value="J_dom_sf"/>
</dbReference>
<organism evidence="4">
    <name type="scientific">viral metagenome</name>
    <dbReference type="NCBI Taxonomy" id="1070528"/>
    <lineage>
        <taxon>unclassified sequences</taxon>
        <taxon>metagenomes</taxon>
        <taxon>organismal metagenomes</taxon>
    </lineage>
</organism>
<keyword evidence="1" id="KW-0677">Repeat</keyword>
<dbReference type="Gene3D" id="1.10.287.110">
    <property type="entry name" value="DnaJ domain"/>
    <property type="match status" value="1"/>
</dbReference>